<dbReference type="RefSeq" id="WP_343984907.1">
    <property type="nucleotide sequence ID" value="NZ_BAAAJG010000025.1"/>
</dbReference>
<evidence type="ECO:0000256" key="1">
    <source>
        <dbReference type="ARBA" id="ARBA00004370"/>
    </source>
</evidence>
<feature type="compositionally biased region" description="Basic residues" evidence="3">
    <location>
        <begin position="1"/>
        <end position="19"/>
    </location>
</feature>
<sequence>MPPRPRSPKARAGVTRRPRVAGLTPVPQRPDPGPDGERSRVRPAEPARPGTFTDDPLAQPDDVVAEPAKLDHAPAEPERPAEEPDPEPPAVDLAEPNVPDAPEDRDGPVDPEPVEAEPVDPIEPAESVPPPVAASVPVVTAAPARPSPAGRPTPDPEPAEPATEAIPTIDTAVLDTAVLDLRALRTEPAGATEGMTGAWPEPASDADDAEQPDAEAGEEQAPAKTRRASRTGLPKPVPYLAAAFVLFIAAAVTFGVLDARLHSTPTATNTALVDVAGTAEAAGQLSDAIETVYSFDYTRLDENERAARDVITPEFAAEFDRLFADVRQRAPGQQAVVSATVTLSAVKELTGDHAVLVAFVDQQATRAAPDAQSRQLAAAGRLTVTGERVDGHWKIASVVPG</sequence>
<evidence type="ECO:0000313" key="5">
    <source>
        <dbReference type="EMBL" id="MFD1528860.1"/>
    </source>
</evidence>
<protein>
    <recommendedName>
        <fullName evidence="7">Mce-associated membrane protein</fullName>
    </recommendedName>
</protein>
<comment type="caution">
    <text evidence="5">The sequence shown here is derived from an EMBL/GenBank/DDBJ whole genome shotgun (WGS) entry which is preliminary data.</text>
</comment>
<dbReference type="InterPro" id="IPR032710">
    <property type="entry name" value="NTF2-like_dom_sf"/>
</dbReference>
<feature type="compositionally biased region" description="Acidic residues" evidence="3">
    <location>
        <begin position="204"/>
        <end position="218"/>
    </location>
</feature>
<dbReference type="Gene3D" id="3.10.450.50">
    <property type="match status" value="1"/>
</dbReference>
<dbReference type="PANTHER" id="PTHR37042">
    <property type="entry name" value="OUTER MEMBRANE PROTEIN RV1973"/>
    <property type="match status" value="1"/>
</dbReference>
<proteinExistence type="predicted"/>
<dbReference type="PANTHER" id="PTHR37042:SF4">
    <property type="entry name" value="OUTER MEMBRANE PROTEIN RV1973"/>
    <property type="match status" value="1"/>
</dbReference>
<evidence type="ECO:0000256" key="4">
    <source>
        <dbReference type="SAM" id="Phobius"/>
    </source>
</evidence>
<accession>A0ABW4FF84</accession>
<comment type="subcellular location">
    <subcellularLocation>
        <location evidence="1">Membrane</location>
    </subcellularLocation>
</comment>
<feature type="compositionally biased region" description="Pro residues" evidence="3">
    <location>
        <begin position="145"/>
        <end position="156"/>
    </location>
</feature>
<feature type="region of interest" description="Disordered" evidence="3">
    <location>
        <begin position="1"/>
        <end position="170"/>
    </location>
</feature>
<keyword evidence="6" id="KW-1185">Reference proteome</keyword>
<keyword evidence="4" id="KW-1133">Transmembrane helix</keyword>
<evidence type="ECO:0000256" key="2">
    <source>
        <dbReference type="ARBA" id="ARBA00023136"/>
    </source>
</evidence>
<gene>
    <name evidence="5" type="ORF">ACFSCY_05340</name>
</gene>
<feature type="compositionally biased region" description="Low complexity" evidence="3">
    <location>
        <begin position="133"/>
        <end position="144"/>
    </location>
</feature>
<dbReference type="Proteomes" id="UP001597145">
    <property type="component" value="Unassembled WGS sequence"/>
</dbReference>
<organism evidence="5 6">
    <name type="scientific">Pseudonocardia aurantiaca</name>
    <dbReference type="NCBI Taxonomy" id="75290"/>
    <lineage>
        <taxon>Bacteria</taxon>
        <taxon>Bacillati</taxon>
        <taxon>Actinomycetota</taxon>
        <taxon>Actinomycetes</taxon>
        <taxon>Pseudonocardiales</taxon>
        <taxon>Pseudonocardiaceae</taxon>
        <taxon>Pseudonocardia</taxon>
    </lineage>
</organism>
<evidence type="ECO:0000256" key="3">
    <source>
        <dbReference type="SAM" id="MobiDB-lite"/>
    </source>
</evidence>
<keyword evidence="4" id="KW-0812">Transmembrane</keyword>
<feature type="transmembrane region" description="Helical" evidence="4">
    <location>
        <begin position="237"/>
        <end position="257"/>
    </location>
</feature>
<dbReference type="SUPFAM" id="SSF54427">
    <property type="entry name" value="NTF2-like"/>
    <property type="match status" value="1"/>
</dbReference>
<feature type="compositionally biased region" description="Low complexity" evidence="3">
    <location>
        <begin position="160"/>
        <end position="169"/>
    </location>
</feature>
<reference evidence="6" key="1">
    <citation type="journal article" date="2019" name="Int. J. Syst. Evol. Microbiol.">
        <title>The Global Catalogue of Microorganisms (GCM) 10K type strain sequencing project: providing services to taxonomists for standard genome sequencing and annotation.</title>
        <authorList>
            <consortium name="The Broad Institute Genomics Platform"/>
            <consortium name="The Broad Institute Genome Sequencing Center for Infectious Disease"/>
            <person name="Wu L."/>
            <person name="Ma J."/>
        </authorList>
    </citation>
    <scope>NUCLEOTIDE SEQUENCE [LARGE SCALE GENOMIC DNA]</scope>
    <source>
        <strain evidence="6">JCM 12165</strain>
    </source>
</reference>
<feature type="compositionally biased region" description="Basic and acidic residues" evidence="3">
    <location>
        <begin position="68"/>
        <end position="82"/>
    </location>
</feature>
<name>A0ABW4FF84_9PSEU</name>
<evidence type="ECO:0008006" key="7">
    <source>
        <dbReference type="Google" id="ProtNLM"/>
    </source>
</evidence>
<dbReference type="EMBL" id="JBHUCP010000003">
    <property type="protein sequence ID" value="MFD1528860.1"/>
    <property type="molecule type" value="Genomic_DNA"/>
</dbReference>
<feature type="compositionally biased region" description="Basic and acidic residues" evidence="3">
    <location>
        <begin position="35"/>
        <end position="45"/>
    </location>
</feature>
<feature type="region of interest" description="Disordered" evidence="3">
    <location>
        <begin position="187"/>
        <end position="232"/>
    </location>
</feature>
<keyword evidence="2 4" id="KW-0472">Membrane</keyword>
<evidence type="ECO:0000313" key="6">
    <source>
        <dbReference type="Proteomes" id="UP001597145"/>
    </source>
</evidence>